<dbReference type="AlphaFoldDB" id="A0A6G0Y2Y6"/>
<evidence type="ECO:0000313" key="2">
    <source>
        <dbReference type="Proteomes" id="UP000478052"/>
    </source>
</evidence>
<organism evidence="1 2">
    <name type="scientific">Aphis craccivora</name>
    <name type="common">Cowpea aphid</name>
    <dbReference type="NCBI Taxonomy" id="307492"/>
    <lineage>
        <taxon>Eukaryota</taxon>
        <taxon>Metazoa</taxon>
        <taxon>Ecdysozoa</taxon>
        <taxon>Arthropoda</taxon>
        <taxon>Hexapoda</taxon>
        <taxon>Insecta</taxon>
        <taxon>Pterygota</taxon>
        <taxon>Neoptera</taxon>
        <taxon>Paraneoptera</taxon>
        <taxon>Hemiptera</taxon>
        <taxon>Sternorrhyncha</taxon>
        <taxon>Aphidomorpha</taxon>
        <taxon>Aphidoidea</taxon>
        <taxon>Aphididae</taxon>
        <taxon>Aphidini</taxon>
        <taxon>Aphis</taxon>
        <taxon>Aphis</taxon>
    </lineage>
</organism>
<sequence>SIRSGHGLTGLTQKCKLKIKPNLFFDEWCTTGGPHNKRFLLFDNGLQHLSYSKIWYMNGNFGLVPKDFLQQYVVRRQLYLDLTSFHVDFKKSVIDAVKSVLGELVCINGCFYHLTQSTHRMIQ</sequence>
<accession>A0A6G0Y2Y6</accession>
<gene>
    <name evidence="1" type="ORF">FWK35_00025999</name>
</gene>
<keyword evidence="2" id="KW-1185">Reference proteome</keyword>
<feature type="non-terminal residue" evidence="1">
    <location>
        <position position="123"/>
    </location>
</feature>
<protein>
    <submittedName>
        <fullName evidence="1">MULE domain-containing protein</fullName>
    </submittedName>
</protein>
<comment type="caution">
    <text evidence="1">The sequence shown here is derived from an EMBL/GenBank/DDBJ whole genome shotgun (WGS) entry which is preliminary data.</text>
</comment>
<dbReference type="OrthoDB" id="10034274at2759"/>
<dbReference type="EMBL" id="VUJU01006646">
    <property type="protein sequence ID" value="KAF0747980.1"/>
    <property type="molecule type" value="Genomic_DNA"/>
</dbReference>
<feature type="non-terminal residue" evidence="1">
    <location>
        <position position="1"/>
    </location>
</feature>
<reference evidence="1 2" key="1">
    <citation type="submission" date="2019-08" db="EMBL/GenBank/DDBJ databases">
        <title>Whole genome of Aphis craccivora.</title>
        <authorList>
            <person name="Voronova N.V."/>
            <person name="Shulinski R.S."/>
            <person name="Bandarenka Y.V."/>
            <person name="Zhorov D.G."/>
            <person name="Warner D."/>
        </authorList>
    </citation>
    <scope>NUCLEOTIDE SEQUENCE [LARGE SCALE GENOMIC DNA]</scope>
    <source>
        <strain evidence="1">180601</strain>
        <tissue evidence="1">Whole Body</tissue>
    </source>
</reference>
<evidence type="ECO:0000313" key="1">
    <source>
        <dbReference type="EMBL" id="KAF0747980.1"/>
    </source>
</evidence>
<dbReference type="Proteomes" id="UP000478052">
    <property type="component" value="Unassembled WGS sequence"/>
</dbReference>
<name>A0A6G0Y2Y6_APHCR</name>
<proteinExistence type="predicted"/>